<dbReference type="AlphaFoldDB" id="A0AAV4M1L3"/>
<comment type="caution">
    <text evidence="2">The sequence shown here is derived from an EMBL/GenBank/DDBJ whole genome shotgun (WGS) entry which is preliminary data.</text>
</comment>
<evidence type="ECO:0000256" key="1">
    <source>
        <dbReference type="SAM" id="Phobius"/>
    </source>
</evidence>
<evidence type="ECO:0000313" key="2">
    <source>
        <dbReference type="EMBL" id="GIX66234.1"/>
    </source>
</evidence>
<protein>
    <submittedName>
        <fullName evidence="2">Variant erythrocyte surface antigen-1 family protein</fullName>
    </submittedName>
</protein>
<dbReference type="Pfam" id="PF12785">
    <property type="entry name" value="VESA1_N"/>
    <property type="match status" value="1"/>
</dbReference>
<organism evidence="2 3">
    <name type="scientific">Babesia caballi</name>
    <dbReference type="NCBI Taxonomy" id="5871"/>
    <lineage>
        <taxon>Eukaryota</taxon>
        <taxon>Sar</taxon>
        <taxon>Alveolata</taxon>
        <taxon>Apicomplexa</taxon>
        <taxon>Aconoidasida</taxon>
        <taxon>Piroplasmida</taxon>
        <taxon>Babesiidae</taxon>
        <taxon>Babesia</taxon>
    </lineage>
</organism>
<dbReference type="InterPro" id="IPR024751">
    <property type="entry name" value="VESA1"/>
</dbReference>
<dbReference type="GeneID" id="94197715"/>
<sequence length="1039" mass="114151">MCIQRSLCHPSIFHYSPLSTPPSDCPSDLKEAIDWILRVTGNDGGGSDNTAALARAVKSLLQKSVQEVDGLTGRAPLNDTELSQWKDGLSKAKEWLKEDLTAVDATIAFTIGVLEGCKKHKDVRGLTGNHLEKVNSSILSLYDKYDKGPMELQKVASTVQKELQQVTKSNVGSFVRDIGTEFAKLKGVSDTANDVAGEIETYLKGVFKGSGNWTAGKGDTIANKLQQLGAALQQKNNIYDPHDNEVKPKISEVNTALGTIKASNAVVNSALSAGKQAFIWQLQKGNYTATNYEKLIASNRTFNTTHAKIFLGCLPLIFNNLSYFYWQCRDGGAWRNLTLGGGDLRSYFDSQGLLSPYVDTNKRGVHIAYSALKGFSEFSQGMTNASSPPLSSSPFTYVKFTKELQKNVTTNGKQISEKCPLSALFHGASCYFRYQQFKNAKLAFNTPKTIREMLYFLAALQFSPQYDEFDRYVTGHFKTLLGKQPEDSTDDFDLKLQVADSGTSAAGNTLSVADLKSHLLSTFIFIPGALGVMQGPSTSGEPWLYHLFCNGLNLAYPSSGAIFFSTISNYAYALQFQLHFLYQQCSNTYTHGCGWRHCRYGEGVNNGSNNFAPSHICNGYNCTEISKCNHDGTQNCNHNKNGVGANCGQSAGKASPLQAFLTDCLPGFSRGHPSDPSSHLATCSGSLCHVPMGFNPNDLRAAPGGNTQGENICLTLRAFCGGFNTPLRQLSEKLGCLTKRTPRTLGDMFGFVWHLKGQLYNHHNSNPGTHNWVTNLADLTPFSSTVKEHINVLQTFVGIGHNDPHPDLTSLYNSKCDESSQNCGPYLYPLTHSDGATFGKPAPYASTYLSWVLYLTDDLYESLQALLDTFNGHACKNCTGCSNGHSGSTCKCPSVVDCGDVLPHLYANGFRFLSAFRLKGMKWVTPRTSYKQTSETKRTCANFHSQLQSVIAGNPLTNLLTSIDAFLYAIRWEFFSKLSAFWTIYICLILYTFFFLLDTLRVRSHLHFPSSNSIAPISLLGTGKAPALRTFTKLTYFIP</sequence>
<accession>A0AAV4M1L3</accession>
<proteinExistence type="predicted"/>
<feature type="transmembrane region" description="Helical" evidence="1">
    <location>
        <begin position="980"/>
        <end position="997"/>
    </location>
</feature>
<keyword evidence="1" id="KW-0472">Membrane</keyword>
<reference evidence="2 3" key="1">
    <citation type="submission" date="2021-06" db="EMBL/GenBank/DDBJ databases">
        <title>Genome sequence of Babesia caballi.</title>
        <authorList>
            <person name="Yamagishi J."/>
            <person name="Kidaka T."/>
            <person name="Ochi A."/>
        </authorList>
    </citation>
    <scope>NUCLEOTIDE SEQUENCE [LARGE SCALE GENOMIC DNA]</scope>
    <source>
        <strain evidence="2">USDA-D6B2</strain>
    </source>
</reference>
<keyword evidence="1" id="KW-0812">Transmembrane</keyword>
<keyword evidence="1" id="KW-1133">Transmembrane helix</keyword>
<gene>
    <name evidence="2" type="ORF">BcabD6B2_56700</name>
</gene>
<dbReference type="Proteomes" id="UP001497744">
    <property type="component" value="Unassembled WGS sequence"/>
</dbReference>
<evidence type="ECO:0000313" key="3">
    <source>
        <dbReference type="Proteomes" id="UP001497744"/>
    </source>
</evidence>
<name>A0AAV4M1L3_BABCB</name>
<dbReference type="EMBL" id="BPLF01000006">
    <property type="protein sequence ID" value="GIX66234.1"/>
    <property type="molecule type" value="Genomic_DNA"/>
</dbReference>
<dbReference type="RefSeq" id="XP_067718303.1">
    <property type="nucleotide sequence ID" value="XM_067862202.1"/>
</dbReference>
<keyword evidence="3" id="KW-1185">Reference proteome</keyword>